<dbReference type="SMART" id="SM00216">
    <property type="entry name" value="VWD"/>
    <property type="match status" value="1"/>
</dbReference>
<keyword evidence="10" id="KW-1185">Reference proteome</keyword>
<evidence type="ECO:0000256" key="3">
    <source>
        <dbReference type="ARBA" id="ARBA00022989"/>
    </source>
</evidence>
<dbReference type="STRING" id="10195.A0A3M7RB56"/>
<dbReference type="Pfam" id="PF00094">
    <property type="entry name" value="VWD"/>
    <property type="match status" value="1"/>
</dbReference>
<dbReference type="SMART" id="SM00539">
    <property type="entry name" value="NIDO"/>
    <property type="match status" value="1"/>
</dbReference>
<reference evidence="9 10" key="1">
    <citation type="journal article" date="2018" name="Sci. Rep.">
        <title>Genomic signatures of local adaptation to the degree of environmental predictability in rotifers.</title>
        <authorList>
            <person name="Franch-Gras L."/>
            <person name="Hahn C."/>
            <person name="Garcia-Roger E.M."/>
            <person name="Carmona M.J."/>
            <person name="Serra M."/>
            <person name="Gomez A."/>
        </authorList>
    </citation>
    <scope>NUCLEOTIDE SEQUENCE [LARGE SCALE GENOMIC DNA]</scope>
    <source>
        <strain evidence="9">HYR1</strain>
    </source>
</reference>
<keyword evidence="3" id="KW-1133">Transmembrane helix</keyword>
<evidence type="ECO:0000259" key="6">
    <source>
        <dbReference type="PROSITE" id="PS50856"/>
    </source>
</evidence>
<organism evidence="9 10">
    <name type="scientific">Brachionus plicatilis</name>
    <name type="common">Marine rotifer</name>
    <name type="synonym">Brachionus muelleri</name>
    <dbReference type="NCBI Taxonomy" id="10195"/>
    <lineage>
        <taxon>Eukaryota</taxon>
        <taxon>Metazoa</taxon>
        <taxon>Spiralia</taxon>
        <taxon>Gnathifera</taxon>
        <taxon>Rotifera</taxon>
        <taxon>Eurotatoria</taxon>
        <taxon>Monogononta</taxon>
        <taxon>Pseudotrocha</taxon>
        <taxon>Ploima</taxon>
        <taxon>Brachionidae</taxon>
        <taxon>Brachionus</taxon>
    </lineage>
</organism>
<name>A0A3M7RB56_BRAPC</name>
<dbReference type="PROSITE" id="PS50856">
    <property type="entry name" value="AMOP"/>
    <property type="match status" value="1"/>
</dbReference>
<dbReference type="OrthoDB" id="6236007at2759"/>
<dbReference type="PANTHER" id="PTHR13802:SF59">
    <property type="entry name" value="SUSHI DOMAIN-CONTAINING PROTEIN 2"/>
    <property type="match status" value="1"/>
</dbReference>
<dbReference type="EMBL" id="REGN01003841">
    <property type="protein sequence ID" value="RNA20488.1"/>
    <property type="molecule type" value="Genomic_DNA"/>
</dbReference>
<dbReference type="InterPro" id="IPR001846">
    <property type="entry name" value="VWF_type-D"/>
</dbReference>
<sequence length="1152" mass="131999">MNYFSIFSLIFLLIQLAIFDVSRLSICRDVLRVQIETNFYAFCSSTLLQLFQWGKEESRKRNVQCRVKVKKMEKFTCFLLLLLNLDILQASELIKVSRANFIPFGPQNNDNIFPNQDDSSIQFLWINSNGIISFDGSVLNYTALAFPTKNFISVAPFWADVDITNSGNIFYRKIDDENSLKKINDEINAAFPGINFSCKWALHETWIDVPEYEPPVGTDFRNTFQAVIATDFQYSFTIFNYEILTWSKGNAQAGFNSGDGVNYVILPGSFTNDIVNIAQNSNVGIAGKWIYRIEGSEIIDAECSNEKLEISPGSVLFTGGEQVNISGICFKKDDNIQVLIDEYLVFKCEFKTKQLCVFTTTFLRKTGKLSLKISVNGKMVAQDEMTSRKLSLTQKIFGLNSYVFTNQTGDIRIEWPNDNTASYSVYLLEIFLNTSKWTLLKDGISTNFTFIETSLLFQDSSDDVRYCFLMIRNELDFELKWKYEFQFFILNWKMSNIDYQIQQWYSSQFDPEIFDQNLPYCWKAIPLDGSGRLPNLFHDFVIDEFCNPNNPSGCGLKFASYVCYNSVYFYRYENFYIRRQCCYGTNFILNSDAGGLLYMNAKFVWEHFVNDIRPFLLTCILSHNKQLYFEKRPIDSGNRWQPVFFGGYSSYFITYDKLKYTFNGFGEYDLMSIAEESFFVQIRMTPLLSQGVNSITYMRAIAIKSNSHADTIQFEMSSKNEIVMYLNGVLANLNEYESDRATEVDGAIVFISKNSISISYSLGVYLELRTNEYSDSFSVLVSVSEKYAGKLTGLMGNMNTRQDDEFALPNRTLLSLNSNDDKQIFSYFGKNWITTEESSIFTYSNQEAHSSFQNLSFVPAFISEGFVFVNKTLEQIATSICQGNVECLFQIYISNDPSRSGLLLDFYEQTILFNGIIANQTNLICRSIEVPNGAYNVSYHLDFGLGYFFYCNNGFSLDGDSRIKCSNLSQIPSCLMDSVETTSSSATQLITTIIEKNNFTKPTTSMNLISQNFSHLKIFYLNNKAILRQKRKKNVVVYNFCGLIDNTTQCRTSKTKEEYDECSKGNFLLASSNESKEKGKYSIKFYSSIVCEEINCEEANDFIKIIHTKATSSGICKINVLEVNLANIGEKNKWKEKEAIVEEESNFLINKT</sequence>
<feature type="domain" description="AMOP" evidence="6">
    <location>
        <begin position="493"/>
        <end position="632"/>
    </location>
</feature>
<keyword evidence="5" id="KW-0732">Signal</keyword>
<protein>
    <submittedName>
        <fullName evidence="9">Sushi domain-containing 2-like</fullName>
    </submittedName>
</protein>
<comment type="caution">
    <text evidence="9">The sequence shown here is derived from an EMBL/GenBank/DDBJ whole genome shotgun (WGS) entry which is preliminary data.</text>
</comment>
<dbReference type="PROSITE" id="PS51233">
    <property type="entry name" value="VWFD"/>
    <property type="match status" value="1"/>
</dbReference>
<dbReference type="Pfam" id="PF06119">
    <property type="entry name" value="NIDO"/>
    <property type="match status" value="1"/>
</dbReference>
<evidence type="ECO:0000256" key="2">
    <source>
        <dbReference type="ARBA" id="ARBA00022692"/>
    </source>
</evidence>
<evidence type="ECO:0000313" key="9">
    <source>
        <dbReference type="EMBL" id="RNA20488.1"/>
    </source>
</evidence>
<dbReference type="InterPro" id="IPR003886">
    <property type="entry name" value="NIDO_dom"/>
</dbReference>
<dbReference type="GO" id="GO:0016020">
    <property type="term" value="C:membrane"/>
    <property type="evidence" value="ECO:0007669"/>
    <property type="project" value="UniProtKB-SubCell"/>
</dbReference>
<dbReference type="PANTHER" id="PTHR13802">
    <property type="entry name" value="MUCIN 4-RELATED"/>
    <property type="match status" value="1"/>
</dbReference>
<evidence type="ECO:0000256" key="1">
    <source>
        <dbReference type="ARBA" id="ARBA00004370"/>
    </source>
</evidence>
<dbReference type="PROSITE" id="PS51220">
    <property type="entry name" value="NIDO"/>
    <property type="match status" value="1"/>
</dbReference>
<dbReference type="AlphaFoldDB" id="A0A3M7RB56"/>
<evidence type="ECO:0000313" key="10">
    <source>
        <dbReference type="Proteomes" id="UP000276133"/>
    </source>
</evidence>
<evidence type="ECO:0000259" key="8">
    <source>
        <dbReference type="PROSITE" id="PS51233"/>
    </source>
</evidence>
<keyword evidence="2" id="KW-0812">Transmembrane</keyword>
<comment type="subcellular location">
    <subcellularLocation>
        <location evidence="1">Membrane</location>
    </subcellularLocation>
</comment>
<evidence type="ECO:0000256" key="5">
    <source>
        <dbReference type="SAM" id="SignalP"/>
    </source>
</evidence>
<dbReference type="GO" id="GO:0007160">
    <property type="term" value="P:cell-matrix adhesion"/>
    <property type="evidence" value="ECO:0007669"/>
    <property type="project" value="InterPro"/>
</dbReference>
<dbReference type="InterPro" id="IPR005533">
    <property type="entry name" value="AMOP_dom"/>
</dbReference>
<proteinExistence type="predicted"/>
<keyword evidence="4" id="KW-0472">Membrane</keyword>
<feature type="chain" id="PRO_5017978351" evidence="5">
    <location>
        <begin position="20"/>
        <end position="1152"/>
    </location>
</feature>
<dbReference type="InterPro" id="IPR051495">
    <property type="entry name" value="Epithelial_Barrier/Signaling"/>
</dbReference>
<feature type="signal peptide" evidence="5">
    <location>
        <begin position="1"/>
        <end position="19"/>
    </location>
</feature>
<evidence type="ECO:0000256" key="4">
    <source>
        <dbReference type="ARBA" id="ARBA00023136"/>
    </source>
</evidence>
<feature type="domain" description="NIDO" evidence="7">
    <location>
        <begin position="156"/>
        <end position="296"/>
    </location>
</feature>
<gene>
    <name evidence="9" type="ORF">BpHYR1_006285</name>
</gene>
<evidence type="ECO:0000259" key="7">
    <source>
        <dbReference type="PROSITE" id="PS51220"/>
    </source>
</evidence>
<feature type="domain" description="VWFD" evidence="8">
    <location>
        <begin position="642"/>
        <end position="840"/>
    </location>
</feature>
<accession>A0A3M7RB56</accession>
<dbReference type="Proteomes" id="UP000276133">
    <property type="component" value="Unassembled WGS sequence"/>
</dbReference>